<evidence type="ECO:0000313" key="1">
    <source>
        <dbReference type="EMBL" id="TMS09718.1"/>
    </source>
</evidence>
<keyword evidence="2" id="KW-1185">Reference proteome</keyword>
<organism evidence="1 2">
    <name type="scientific">Larimichthys crocea</name>
    <name type="common">Large yellow croaker</name>
    <name type="synonym">Pseudosciaena crocea</name>
    <dbReference type="NCBI Taxonomy" id="215358"/>
    <lineage>
        <taxon>Eukaryota</taxon>
        <taxon>Metazoa</taxon>
        <taxon>Chordata</taxon>
        <taxon>Craniata</taxon>
        <taxon>Vertebrata</taxon>
        <taxon>Euteleostomi</taxon>
        <taxon>Actinopterygii</taxon>
        <taxon>Neopterygii</taxon>
        <taxon>Teleostei</taxon>
        <taxon>Neoteleostei</taxon>
        <taxon>Acanthomorphata</taxon>
        <taxon>Eupercaria</taxon>
        <taxon>Sciaenidae</taxon>
        <taxon>Larimichthys</taxon>
    </lineage>
</organism>
<sequence length="55" mass="6141">AALCHLVCPEKCPHSLVNTLFVIAWMQDKKGKKQPQQPLETDQKSHSQNIFVPAG</sequence>
<name>A0ACD3QRG3_LARCR</name>
<dbReference type="EMBL" id="CM011688">
    <property type="protein sequence ID" value="TMS09718.1"/>
    <property type="molecule type" value="Genomic_DNA"/>
</dbReference>
<feature type="non-terminal residue" evidence="1">
    <location>
        <position position="1"/>
    </location>
</feature>
<reference evidence="1" key="1">
    <citation type="submission" date="2018-11" db="EMBL/GenBank/DDBJ databases">
        <title>The sequence and de novo assembly of Larimichthys crocea genome using PacBio and Hi-C technologies.</title>
        <authorList>
            <person name="Xu P."/>
            <person name="Chen B."/>
            <person name="Zhou Z."/>
            <person name="Ke Q."/>
            <person name="Wu Y."/>
            <person name="Bai H."/>
            <person name="Pu F."/>
        </authorList>
    </citation>
    <scope>NUCLEOTIDE SEQUENCE</scope>
    <source>
        <tissue evidence="1">Muscle</tissue>
    </source>
</reference>
<gene>
    <name evidence="1" type="ORF">E3U43_002377</name>
</gene>
<protein>
    <submittedName>
        <fullName evidence="1">Uncharacterized protein</fullName>
    </submittedName>
</protein>
<accession>A0ACD3QRG3</accession>
<dbReference type="Proteomes" id="UP000793456">
    <property type="component" value="Chromosome XV"/>
</dbReference>
<comment type="caution">
    <text evidence="1">The sequence shown here is derived from an EMBL/GenBank/DDBJ whole genome shotgun (WGS) entry which is preliminary data.</text>
</comment>
<evidence type="ECO:0000313" key="2">
    <source>
        <dbReference type="Proteomes" id="UP000793456"/>
    </source>
</evidence>
<proteinExistence type="predicted"/>